<sequence length="42" mass="4686">MWVLVETYHDVTYFSPESRAATDALGCKGGWMGYFGMRAAPL</sequence>
<comment type="caution">
    <text evidence="1">The sequence shown here is derived from an EMBL/GenBank/DDBJ whole genome shotgun (WGS) entry which is preliminary data.</text>
</comment>
<organism evidence="1 2">
    <name type="scientific">Kibdelosporangium lantanae</name>
    <dbReference type="NCBI Taxonomy" id="1497396"/>
    <lineage>
        <taxon>Bacteria</taxon>
        <taxon>Bacillati</taxon>
        <taxon>Actinomycetota</taxon>
        <taxon>Actinomycetes</taxon>
        <taxon>Pseudonocardiales</taxon>
        <taxon>Pseudonocardiaceae</taxon>
        <taxon>Kibdelosporangium</taxon>
    </lineage>
</organism>
<evidence type="ECO:0000313" key="1">
    <source>
        <dbReference type="EMBL" id="MFD1049706.1"/>
    </source>
</evidence>
<proteinExistence type="predicted"/>
<accession>A0ABW3MH68</accession>
<dbReference type="Proteomes" id="UP001597045">
    <property type="component" value="Unassembled WGS sequence"/>
</dbReference>
<feature type="non-terminal residue" evidence="1">
    <location>
        <position position="42"/>
    </location>
</feature>
<dbReference type="InterPro" id="IPR054058">
    <property type="entry name" value="HTH_67"/>
</dbReference>
<reference evidence="2" key="1">
    <citation type="journal article" date="2019" name="Int. J. Syst. Evol. Microbiol.">
        <title>The Global Catalogue of Microorganisms (GCM) 10K type strain sequencing project: providing services to taxonomists for standard genome sequencing and annotation.</title>
        <authorList>
            <consortium name="The Broad Institute Genomics Platform"/>
            <consortium name="The Broad Institute Genome Sequencing Center for Infectious Disease"/>
            <person name="Wu L."/>
            <person name="Ma J."/>
        </authorList>
    </citation>
    <scope>NUCLEOTIDE SEQUENCE [LARGE SCALE GENOMIC DNA]</scope>
    <source>
        <strain evidence="2">JCM 31486</strain>
    </source>
</reference>
<dbReference type="Pfam" id="PF21863">
    <property type="entry name" value="HTH_67"/>
    <property type="match status" value="1"/>
</dbReference>
<protein>
    <submittedName>
        <fullName evidence="1">Uncharacterized protein</fullName>
    </submittedName>
</protein>
<name>A0ABW3MH68_9PSEU</name>
<evidence type="ECO:0000313" key="2">
    <source>
        <dbReference type="Proteomes" id="UP001597045"/>
    </source>
</evidence>
<keyword evidence="2" id="KW-1185">Reference proteome</keyword>
<gene>
    <name evidence="1" type="ORF">ACFQ1S_31345</name>
</gene>
<dbReference type="EMBL" id="JBHTIS010002350">
    <property type="protein sequence ID" value="MFD1049706.1"/>
    <property type="molecule type" value="Genomic_DNA"/>
</dbReference>